<dbReference type="InterPro" id="IPR001471">
    <property type="entry name" value="AP2/ERF_dom"/>
</dbReference>
<dbReference type="EMBL" id="CAXHTB010000022">
    <property type="protein sequence ID" value="CAL0330007.1"/>
    <property type="molecule type" value="Genomic_DNA"/>
</dbReference>
<keyword evidence="3" id="KW-0238">DNA-binding</keyword>
<feature type="region of interest" description="Disordered" evidence="7">
    <location>
        <begin position="269"/>
        <end position="297"/>
    </location>
</feature>
<accession>A0AAV1Y7S5</accession>
<reference evidence="9 10" key="1">
    <citation type="submission" date="2024-03" db="EMBL/GenBank/DDBJ databases">
        <authorList>
            <person name="Martinez-Hernandez J."/>
        </authorList>
    </citation>
    <scope>NUCLEOTIDE SEQUENCE [LARGE SCALE GENOMIC DNA]</scope>
</reference>
<dbReference type="SUPFAM" id="SSF54171">
    <property type="entry name" value="DNA-binding domain"/>
    <property type="match status" value="1"/>
</dbReference>
<dbReference type="CDD" id="cd00018">
    <property type="entry name" value="AP2"/>
    <property type="match status" value="1"/>
</dbReference>
<keyword evidence="10" id="KW-1185">Reference proteome</keyword>
<keyword evidence="4" id="KW-0804">Transcription</keyword>
<dbReference type="SMART" id="SM00380">
    <property type="entry name" value="AP2"/>
    <property type="match status" value="1"/>
</dbReference>
<dbReference type="PANTHER" id="PTHR31190">
    <property type="entry name" value="DNA-BINDING DOMAIN"/>
    <property type="match status" value="1"/>
</dbReference>
<comment type="similarity">
    <text evidence="6">Belongs to the AP2/ERF transcription factor family. ERF subfamily.</text>
</comment>
<evidence type="ECO:0000256" key="5">
    <source>
        <dbReference type="ARBA" id="ARBA00023242"/>
    </source>
</evidence>
<keyword evidence="2" id="KW-0805">Transcription regulation</keyword>
<dbReference type="Proteomes" id="UP001497480">
    <property type="component" value="Unassembled WGS sequence"/>
</dbReference>
<evidence type="ECO:0000313" key="9">
    <source>
        <dbReference type="EMBL" id="CAL0330007.1"/>
    </source>
</evidence>
<dbReference type="GO" id="GO:0009873">
    <property type="term" value="P:ethylene-activated signaling pathway"/>
    <property type="evidence" value="ECO:0007669"/>
    <property type="project" value="InterPro"/>
</dbReference>
<dbReference type="PROSITE" id="PS51032">
    <property type="entry name" value="AP2_ERF"/>
    <property type="match status" value="1"/>
</dbReference>
<dbReference type="Pfam" id="PF00847">
    <property type="entry name" value="AP2"/>
    <property type="match status" value="1"/>
</dbReference>
<gene>
    <name evidence="9" type="ORF">LLUT_LOCUS31067</name>
</gene>
<dbReference type="GO" id="GO:0005634">
    <property type="term" value="C:nucleus"/>
    <property type="evidence" value="ECO:0007669"/>
    <property type="project" value="UniProtKB-SubCell"/>
</dbReference>
<protein>
    <recommendedName>
        <fullName evidence="8">AP2/ERF domain-containing protein</fullName>
    </recommendedName>
</protein>
<dbReference type="FunFam" id="3.30.730.10:FF:000001">
    <property type="entry name" value="Ethylene-responsive transcription factor 2"/>
    <property type="match status" value="1"/>
</dbReference>
<name>A0AAV1Y7S5_LUPLU</name>
<keyword evidence="5" id="KW-0539">Nucleus</keyword>
<evidence type="ECO:0000256" key="2">
    <source>
        <dbReference type="ARBA" id="ARBA00023015"/>
    </source>
</evidence>
<comment type="caution">
    <text evidence="9">The sequence shown here is derived from an EMBL/GenBank/DDBJ whole genome shotgun (WGS) entry which is preliminary data.</text>
</comment>
<evidence type="ECO:0000259" key="8">
    <source>
        <dbReference type="PROSITE" id="PS51032"/>
    </source>
</evidence>
<sequence length="297" mass="33026">MPMMFQIPGLNMEKEMSDIVSALTHVVCGDVPKGDDYMGLHHNKDHSVIVGSGVDTFDATLSSSSSSYGSKRKREHDLISISNADSSYATTPITKCSRNLTSTTTTTTTKTSQSQIETNPVYEYRTDNVRDQEQQQRQRKYRGVRQRPWGKWAAEIRDPFKAARVWLGTFETAEAAAIAYDKASLHFRGSKAKLNFPENVRLIRQQQQQPFNPKPPATEPVVKHEALSTSQGSYAYASSSSFYEYFHFSDSQMSLYDHMTLSTTMASHLQSSSSPSASSSVRQAASIPLLPNSSPSE</sequence>
<dbReference type="GO" id="GO:0003677">
    <property type="term" value="F:DNA binding"/>
    <property type="evidence" value="ECO:0007669"/>
    <property type="project" value="UniProtKB-KW"/>
</dbReference>
<feature type="domain" description="AP2/ERF" evidence="8">
    <location>
        <begin position="140"/>
        <end position="197"/>
    </location>
</feature>
<dbReference type="InterPro" id="IPR016177">
    <property type="entry name" value="DNA-bd_dom_sf"/>
</dbReference>
<evidence type="ECO:0000256" key="1">
    <source>
        <dbReference type="ARBA" id="ARBA00004123"/>
    </source>
</evidence>
<dbReference type="PRINTS" id="PR00367">
    <property type="entry name" value="ETHRSPELEMNT"/>
</dbReference>
<comment type="subcellular location">
    <subcellularLocation>
        <location evidence="1">Nucleus</location>
    </subcellularLocation>
</comment>
<evidence type="ECO:0000313" key="10">
    <source>
        <dbReference type="Proteomes" id="UP001497480"/>
    </source>
</evidence>
<dbReference type="GO" id="GO:0003700">
    <property type="term" value="F:DNA-binding transcription factor activity"/>
    <property type="evidence" value="ECO:0007669"/>
    <property type="project" value="InterPro"/>
</dbReference>
<dbReference type="Gene3D" id="3.30.730.10">
    <property type="entry name" value="AP2/ERF domain"/>
    <property type="match status" value="1"/>
</dbReference>
<organism evidence="9 10">
    <name type="scientific">Lupinus luteus</name>
    <name type="common">European yellow lupine</name>
    <dbReference type="NCBI Taxonomy" id="3873"/>
    <lineage>
        <taxon>Eukaryota</taxon>
        <taxon>Viridiplantae</taxon>
        <taxon>Streptophyta</taxon>
        <taxon>Embryophyta</taxon>
        <taxon>Tracheophyta</taxon>
        <taxon>Spermatophyta</taxon>
        <taxon>Magnoliopsida</taxon>
        <taxon>eudicotyledons</taxon>
        <taxon>Gunneridae</taxon>
        <taxon>Pentapetalae</taxon>
        <taxon>rosids</taxon>
        <taxon>fabids</taxon>
        <taxon>Fabales</taxon>
        <taxon>Fabaceae</taxon>
        <taxon>Papilionoideae</taxon>
        <taxon>50 kb inversion clade</taxon>
        <taxon>genistoids sensu lato</taxon>
        <taxon>core genistoids</taxon>
        <taxon>Genisteae</taxon>
        <taxon>Lupinus</taxon>
    </lineage>
</organism>
<dbReference type="InterPro" id="IPR044808">
    <property type="entry name" value="ERF_plant"/>
</dbReference>
<evidence type="ECO:0000256" key="6">
    <source>
        <dbReference type="ARBA" id="ARBA00024343"/>
    </source>
</evidence>
<dbReference type="InterPro" id="IPR036955">
    <property type="entry name" value="AP2/ERF_dom_sf"/>
</dbReference>
<evidence type="ECO:0000256" key="7">
    <source>
        <dbReference type="SAM" id="MobiDB-lite"/>
    </source>
</evidence>
<feature type="compositionally biased region" description="Low complexity" evidence="7">
    <location>
        <begin position="269"/>
        <end position="286"/>
    </location>
</feature>
<proteinExistence type="inferred from homology"/>
<evidence type="ECO:0000256" key="3">
    <source>
        <dbReference type="ARBA" id="ARBA00023125"/>
    </source>
</evidence>
<dbReference type="AlphaFoldDB" id="A0AAV1Y7S5"/>
<evidence type="ECO:0000256" key="4">
    <source>
        <dbReference type="ARBA" id="ARBA00023163"/>
    </source>
</evidence>
<dbReference type="PANTHER" id="PTHR31190:SF489">
    <property type="entry name" value="ETHYLENE-RESPONSIVE TRANSCRIPTION FACTOR ERF113-RELATED"/>
    <property type="match status" value="1"/>
</dbReference>